<reference evidence="2" key="1">
    <citation type="journal article" date="2023" name="Plant J.">
        <title>The genome of the king protea, Protea cynaroides.</title>
        <authorList>
            <person name="Chang J."/>
            <person name="Duong T.A."/>
            <person name="Schoeman C."/>
            <person name="Ma X."/>
            <person name="Roodt D."/>
            <person name="Barker N."/>
            <person name="Li Z."/>
            <person name="Van de Peer Y."/>
            <person name="Mizrachi E."/>
        </authorList>
    </citation>
    <scope>NUCLEOTIDE SEQUENCE</scope>
    <source>
        <tissue evidence="2">Young leaves</tissue>
    </source>
</reference>
<dbReference type="Proteomes" id="UP001141806">
    <property type="component" value="Unassembled WGS sequence"/>
</dbReference>
<dbReference type="PANTHER" id="PTHR24559">
    <property type="entry name" value="TRANSPOSON TY3-I GAG-POL POLYPROTEIN"/>
    <property type="match status" value="1"/>
</dbReference>
<dbReference type="InterPro" id="IPR000477">
    <property type="entry name" value="RT_dom"/>
</dbReference>
<dbReference type="AlphaFoldDB" id="A0A9Q0KI97"/>
<comment type="caution">
    <text evidence="2">The sequence shown here is derived from an EMBL/GenBank/DDBJ whole genome shotgun (WGS) entry which is preliminary data.</text>
</comment>
<dbReference type="OrthoDB" id="1741804at2759"/>
<dbReference type="InterPro" id="IPR053134">
    <property type="entry name" value="RNA-dir_DNA_polymerase"/>
</dbReference>
<dbReference type="CDD" id="cd01647">
    <property type="entry name" value="RT_LTR"/>
    <property type="match status" value="1"/>
</dbReference>
<evidence type="ECO:0000259" key="1">
    <source>
        <dbReference type="Pfam" id="PF00078"/>
    </source>
</evidence>
<proteinExistence type="predicted"/>
<protein>
    <recommendedName>
        <fullName evidence="1">Reverse transcriptase domain-containing protein</fullName>
    </recommendedName>
</protein>
<dbReference type="SUPFAM" id="SSF56672">
    <property type="entry name" value="DNA/RNA polymerases"/>
    <property type="match status" value="1"/>
</dbReference>
<sequence>MAEGTRLHLIDKTLKTLGEFTTAQATRLDSLQTTLLDHHQTLLELAVKITTIDGQLEQLNGQPIHLVGDSPSPPSELCFQGIRRLFNTKSIAAMFQLTLLQHTTNESSYVSEPLAPDFYADLQQLLRSYDSVFQMPIGLPPHRFQDHAIHLEEGSQPVNVCPYRYPHFQKAEIEKMVSEMLHEGIIRPSVSPFSSPVLLVKKKDGTWRFCVYYRALNAITIRDRFPIPTVDELLDELHGAIYFSMLDLRSGFHQIRVLPINIPKSAFQHTTDITNSS</sequence>
<dbReference type="EMBL" id="JAMYWD010000005">
    <property type="protein sequence ID" value="KAJ4970961.1"/>
    <property type="molecule type" value="Genomic_DNA"/>
</dbReference>
<keyword evidence="3" id="KW-1185">Reference proteome</keyword>
<accession>A0A9Q0KI97</accession>
<dbReference type="InterPro" id="IPR043502">
    <property type="entry name" value="DNA/RNA_pol_sf"/>
</dbReference>
<evidence type="ECO:0000313" key="2">
    <source>
        <dbReference type="EMBL" id="KAJ4970961.1"/>
    </source>
</evidence>
<gene>
    <name evidence="2" type="ORF">NE237_004060</name>
</gene>
<name>A0A9Q0KI97_9MAGN</name>
<evidence type="ECO:0000313" key="3">
    <source>
        <dbReference type="Proteomes" id="UP001141806"/>
    </source>
</evidence>
<dbReference type="PANTHER" id="PTHR24559:SF434">
    <property type="entry name" value="RNA-DIRECTED DNA POLYMERASE HOMOLOG"/>
    <property type="match status" value="1"/>
</dbReference>
<feature type="domain" description="Reverse transcriptase" evidence="1">
    <location>
        <begin position="200"/>
        <end position="268"/>
    </location>
</feature>
<organism evidence="2 3">
    <name type="scientific">Protea cynaroides</name>
    <dbReference type="NCBI Taxonomy" id="273540"/>
    <lineage>
        <taxon>Eukaryota</taxon>
        <taxon>Viridiplantae</taxon>
        <taxon>Streptophyta</taxon>
        <taxon>Embryophyta</taxon>
        <taxon>Tracheophyta</taxon>
        <taxon>Spermatophyta</taxon>
        <taxon>Magnoliopsida</taxon>
        <taxon>Proteales</taxon>
        <taxon>Proteaceae</taxon>
        <taxon>Protea</taxon>
    </lineage>
</organism>
<dbReference type="Gene3D" id="3.10.10.10">
    <property type="entry name" value="HIV Type 1 Reverse Transcriptase, subunit A, domain 1"/>
    <property type="match status" value="1"/>
</dbReference>
<dbReference type="Pfam" id="PF00078">
    <property type="entry name" value="RVT_1"/>
    <property type="match status" value="1"/>
</dbReference>